<protein>
    <submittedName>
        <fullName evidence="5">Sugar ABC transporter substrate-binding protein</fullName>
    </submittedName>
</protein>
<reference evidence="5 6" key="1">
    <citation type="submission" date="2020-04" db="EMBL/GenBank/DDBJ databases">
        <authorList>
            <person name="Klaysubun C."/>
            <person name="Duangmal K."/>
            <person name="Lipun K."/>
        </authorList>
    </citation>
    <scope>NUCLEOTIDE SEQUENCE [LARGE SCALE GENOMIC DNA]</scope>
    <source>
        <strain evidence="5 6">K10HN5</strain>
    </source>
</reference>
<accession>A0ABX1S910</accession>
<gene>
    <name evidence="5" type="ORF">HF526_08740</name>
</gene>
<dbReference type="EMBL" id="JAAXLA010000011">
    <property type="protein sequence ID" value="NMH97394.1"/>
    <property type="molecule type" value="Genomic_DNA"/>
</dbReference>
<dbReference type="RefSeq" id="WP_169380834.1">
    <property type="nucleotide sequence ID" value="NZ_JAAXLA010000011.1"/>
</dbReference>
<dbReference type="Proteomes" id="UP000820669">
    <property type="component" value="Unassembled WGS sequence"/>
</dbReference>
<dbReference type="PROSITE" id="PS51257">
    <property type="entry name" value="PROKAR_LIPOPROTEIN"/>
    <property type="match status" value="1"/>
</dbReference>
<feature type="signal peptide" evidence="3">
    <location>
        <begin position="1"/>
        <end position="19"/>
    </location>
</feature>
<keyword evidence="2 3" id="KW-0732">Signal</keyword>
<comment type="caution">
    <text evidence="5">The sequence shown here is derived from an EMBL/GenBank/DDBJ whole genome shotgun (WGS) entry which is preliminary data.</text>
</comment>
<comment type="subcellular location">
    <subcellularLocation>
        <location evidence="1">Cell envelope</location>
    </subcellularLocation>
</comment>
<organism evidence="5 6">
    <name type="scientific">Pseudonocardia acidicola</name>
    <dbReference type="NCBI Taxonomy" id="2724939"/>
    <lineage>
        <taxon>Bacteria</taxon>
        <taxon>Bacillati</taxon>
        <taxon>Actinomycetota</taxon>
        <taxon>Actinomycetes</taxon>
        <taxon>Pseudonocardiales</taxon>
        <taxon>Pseudonocardiaceae</taxon>
        <taxon>Pseudonocardia</taxon>
    </lineage>
</organism>
<dbReference type="SUPFAM" id="SSF53822">
    <property type="entry name" value="Periplasmic binding protein-like I"/>
    <property type="match status" value="1"/>
</dbReference>
<proteinExistence type="predicted"/>
<dbReference type="InterPro" id="IPR050555">
    <property type="entry name" value="Bact_Solute-Bind_Prot2"/>
</dbReference>
<sequence>MSTSPRGRLIRAAAATALAAAVGLTGCATQSSGSPAGGTQHQGRIAFLMPDLVTVRWEQQDKPVFEAELKRVCPDCTITAYNAKGSADTQLAQAQAAITNGVDVAVIAPIDKDAAVNIVNQFHQAGVTTISYASIIDSPSVDYGVTTDIFGIGAQQAQSLVDGLKAKGLTEGNLVALNGDPSDAFGSQYKAGMHSVIDKSGFRIAAEYDTKNWDGATAQSEMDQAIAKLGNNGFVGVYAANDQLAGGAIAAMKNAGIDPSTRLTTGQDGAVAGLQRILAGEQYNTINLPIKVFAAKTADLAAALAKGQQPPAGIINGTTQTPSGHQVKAYLWQNQVITLSNVRDMLVPQGFWPVDAVCTAEYRPACQRAGLL</sequence>
<evidence type="ECO:0000256" key="3">
    <source>
        <dbReference type="SAM" id="SignalP"/>
    </source>
</evidence>
<evidence type="ECO:0000313" key="5">
    <source>
        <dbReference type="EMBL" id="NMH97394.1"/>
    </source>
</evidence>
<dbReference type="Pfam" id="PF13407">
    <property type="entry name" value="Peripla_BP_4"/>
    <property type="match status" value="1"/>
</dbReference>
<feature type="domain" description="Periplasmic binding protein" evidence="4">
    <location>
        <begin position="45"/>
        <end position="308"/>
    </location>
</feature>
<evidence type="ECO:0000256" key="1">
    <source>
        <dbReference type="ARBA" id="ARBA00004196"/>
    </source>
</evidence>
<keyword evidence="6" id="KW-1185">Reference proteome</keyword>
<name>A0ABX1S910_9PSEU</name>
<dbReference type="InterPro" id="IPR028082">
    <property type="entry name" value="Peripla_BP_I"/>
</dbReference>
<dbReference type="PANTHER" id="PTHR30036:SF1">
    <property type="entry name" value="D-XYLOSE-BINDING PERIPLASMIC PROTEIN"/>
    <property type="match status" value="1"/>
</dbReference>
<feature type="chain" id="PRO_5045814488" evidence="3">
    <location>
        <begin position="20"/>
        <end position="372"/>
    </location>
</feature>
<dbReference type="PANTHER" id="PTHR30036">
    <property type="entry name" value="D-XYLOSE-BINDING PERIPLASMIC PROTEIN"/>
    <property type="match status" value="1"/>
</dbReference>
<evidence type="ECO:0000313" key="6">
    <source>
        <dbReference type="Proteomes" id="UP000820669"/>
    </source>
</evidence>
<evidence type="ECO:0000259" key="4">
    <source>
        <dbReference type="Pfam" id="PF13407"/>
    </source>
</evidence>
<evidence type="ECO:0000256" key="2">
    <source>
        <dbReference type="ARBA" id="ARBA00022729"/>
    </source>
</evidence>
<dbReference type="InterPro" id="IPR025997">
    <property type="entry name" value="SBP_2_dom"/>
</dbReference>
<dbReference type="Gene3D" id="3.40.50.2300">
    <property type="match status" value="2"/>
</dbReference>